<evidence type="ECO:0000313" key="1">
    <source>
        <dbReference type="EMBL" id="JAP28852.1"/>
    </source>
</evidence>
<dbReference type="AlphaFoldDB" id="A0A0V0I8G9"/>
<name>A0A0V0I8G9_SOLCH</name>
<organism evidence="1">
    <name type="scientific">Solanum chacoense</name>
    <name type="common">Chaco potato</name>
    <dbReference type="NCBI Taxonomy" id="4108"/>
    <lineage>
        <taxon>Eukaryota</taxon>
        <taxon>Viridiplantae</taxon>
        <taxon>Streptophyta</taxon>
        <taxon>Embryophyta</taxon>
        <taxon>Tracheophyta</taxon>
        <taxon>Spermatophyta</taxon>
        <taxon>Magnoliopsida</taxon>
        <taxon>eudicotyledons</taxon>
        <taxon>Gunneridae</taxon>
        <taxon>Pentapetalae</taxon>
        <taxon>asterids</taxon>
        <taxon>lamiids</taxon>
        <taxon>Solanales</taxon>
        <taxon>Solanaceae</taxon>
        <taxon>Solanoideae</taxon>
        <taxon>Solaneae</taxon>
        <taxon>Solanum</taxon>
    </lineage>
</organism>
<dbReference type="EMBL" id="GEDG01009703">
    <property type="protein sequence ID" value="JAP28852.1"/>
    <property type="molecule type" value="Transcribed_RNA"/>
</dbReference>
<proteinExistence type="predicted"/>
<protein>
    <submittedName>
        <fullName evidence="1">Putative ovule protein</fullName>
    </submittedName>
</protein>
<sequence length="65" mass="7881">MQEKRFFFFEKEEKRFFGNGPTYDRRKMRSSLLFSYTGIGDIITEQDNQARWEKTRQLDIVPVPT</sequence>
<reference evidence="1" key="1">
    <citation type="submission" date="2015-12" db="EMBL/GenBank/DDBJ databases">
        <title>Gene expression during late stages of embryo sac development: a critical building block for successful pollen-pistil interactions.</title>
        <authorList>
            <person name="Liu Y."/>
            <person name="Joly V."/>
            <person name="Sabar M."/>
            <person name="Matton D.P."/>
        </authorList>
    </citation>
    <scope>NUCLEOTIDE SEQUENCE</scope>
</reference>
<accession>A0A0V0I8G9</accession>